<dbReference type="EMBL" id="JAHZIK010000635">
    <property type="protein sequence ID" value="MBW7456664.1"/>
    <property type="molecule type" value="Genomic_DNA"/>
</dbReference>
<organism evidence="1 2">
    <name type="scientific">Paenibacillus sepulcri</name>
    <dbReference type="NCBI Taxonomy" id="359917"/>
    <lineage>
        <taxon>Bacteria</taxon>
        <taxon>Bacillati</taxon>
        <taxon>Bacillota</taxon>
        <taxon>Bacilli</taxon>
        <taxon>Bacillales</taxon>
        <taxon>Paenibacillaceae</taxon>
        <taxon>Paenibacillus</taxon>
    </lineage>
</organism>
<dbReference type="Proteomes" id="UP001519887">
    <property type="component" value="Unassembled WGS sequence"/>
</dbReference>
<reference evidence="1 2" key="1">
    <citation type="submission" date="2021-07" db="EMBL/GenBank/DDBJ databases">
        <title>Paenibacillus radiodurans sp. nov., isolated from the southeastern edge of Tengger Desert.</title>
        <authorList>
            <person name="Zhang G."/>
        </authorList>
    </citation>
    <scope>NUCLEOTIDE SEQUENCE [LARGE SCALE GENOMIC DNA]</scope>
    <source>
        <strain evidence="1 2">CCM 7311</strain>
    </source>
</reference>
<accession>A0ABS7C6Y0</accession>
<comment type="caution">
    <text evidence="1">The sequence shown here is derived from an EMBL/GenBank/DDBJ whole genome shotgun (WGS) entry which is preliminary data.</text>
</comment>
<keyword evidence="1" id="KW-0560">Oxidoreductase</keyword>
<feature type="non-terminal residue" evidence="1">
    <location>
        <position position="136"/>
    </location>
</feature>
<proteinExistence type="predicted"/>
<dbReference type="Gene3D" id="2.60.120.620">
    <property type="entry name" value="q2cbj1_9rhob like domain"/>
    <property type="match status" value="1"/>
</dbReference>
<gene>
    <name evidence="1" type="ORF">K0U00_21745</name>
</gene>
<protein>
    <submittedName>
        <fullName evidence="1">Phytanoyl-CoA dioxygenase family protein</fullName>
    </submittedName>
</protein>
<dbReference type="SUPFAM" id="SSF51197">
    <property type="entry name" value="Clavaminate synthase-like"/>
    <property type="match status" value="1"/>
</dbReference>
<evidence type="ECO:0000313" key="1">
    <source>
        <dbReference type="EMBL" id="MBW7456664.1"/>
    </source>
</evidence>
<sequence>MNDTLILPQAEDQRFFDENGYWISPKIIDDDRLGQLRAHMELVHNGIFETGRAPHHGYWKPEDGNVLRKTDNSHWADPVLRGLAADPLIGHIAALLMKADAIALWHDQLLYKPGRPRDGQRPSANVGWHQDYSYWR</sequence>
<name>A0ABS7C6Y0_9BACL</name>
<keyword evidence="1" id="KW-0223">Dioxygenase</keyword>
<dbReference type="GO" id="GO:0051213">
    <property type="term" value="F:dioxygenase activity"/>
    <property type="evidence" value="ECO:0007669"/>
    <property type="project" value="UniProtKB-KW"/>
</dbReference>
<keyword evidence="2" id="KW-1185">Reference proteome</keyword>
<evidence type="ECO:0000313" key="2">
    <source>
        <dbReference type="Proteomes" id="UP001519887"/>
    </source>
</evidence>